<dbReference type="InterPro" id="IPR058292">
    <property type="entry name" value="DUF7986"/>
</dbReference>
<evidence type="ECO:0000313" key="2">
    <source>
        <dbReference type="Proteomes" id="UP001145050"/>
    </source>
</evidence>
<reference evidence="1" key="1">
    <citation type="submission" date="2022-06" db="EMBL/GenBank/DDBJ databases">
        <title>Aquibacillus sp. a new bacterium isolated from soil saline samples.</title>
        <authorList>
            <person name="Galisteo C."/>
            <person name="De La Haba R."/>
            <person name="Sanchez-Porro C."/>
            <person name="Ventosa A."/>
        </authorList>
    </citation>
    <scope>NUCLEOTIDE SEQUENCE</scope>
    <source>
        <strain evidence="1">3ASR75-11</strain>
    </source>
</reference>
<proteinExistence type="predicted"/>
<accession>A0A9X3WVI0</accession>
<dbReference type="AlphaFoldDB" id="A0A9X3WVI0"/>
<gene>
    <name evidence="1" type="ORF">NC797_06640</name>
</gene>
<protein>
    <submittedName>
        <fullName evidence="1">Uncharacterized protein</fullName>
    </submittedName>
</protein>
<keyword evidence="2" id="KW-1185">Reference proteome</keyword>
<dbReference type="EMBL" id="JAMQKB010000004">
    <property type="protein sequence ID" value="MDC3424184.1"/>
    <property type="molecule type" value="Genomic_DNA"/>
</dbReference>
<organism evidence="1 2">
    <name type="scientific">Terrihalobacillus insolitus</name>
    <dbReference type="NCBI Taxonomy" id="2950438"/>
    <lineage>
        <taxon>Bacteria</taxon>
        <taxon>Bacillati</taxon>
        <taxon>Bacillota</taxon>
        <taxon>Bacilli</taxon>
        <taxon>Bacillales</taxon>
        <taxon>Bacillaceae</taxon>
        <taxon>Terrihalobacillus</taxon>
    </lineage>
</organism>
<evidence type="ECO:0000313" key="1">
    <source>
        <dbReference type="EMBL" id="MDC3424184.1"/>
    </source>
</evidence>
<dbReference type="RefSeq" id="WP_272435983.1">
    <property type="nucleotide sequence ID" value="NZ_JAMQKB010000004.1"/>
</dbReference>
<dbReference type="Pfam" id="PF25948">
    <property type="entry name" value="DUF7986"/>
    <property type="match status" value="1"/>
</dbReference>
<comment type="caution">
    <text evidence="1">The sequence shown here is derived from an EMBL/GenBank/DDBJ whole genome shotgun (WGS) entry which is preliminary data.</text>
</comment>
<dbReference type="Proteomes" id="UP001145050">
    <property type="component" value="Unassembled WGS sequence"/>
</dbReference>
<sequence length="127" mass="14340">MSNLAEYKKYRRTGVKLNSNILKSAEKDRLLTAANLLGMVGKDKKTTIFDGEQENDYHFDFMFNEVLDNERSVVATYKDQNPPNNNIEEEFIDAMMSAFTSLFTVVSVSEKASTIELVDLSKPTKSG</sequence>
<name>A0A9X3WVI0_9BACI</name>